<evidence type="ECO:0000313" key="2">
    <source>
        <dbReference type="EMBL" id="KAJ8364002.1"/>
    </source>
</evidence>
<comment type="caution">
    <text evidence="2">The sequence shown here is derived from an EMBL/GenBank/DDBJ whole genome shotgun (WGS) entry which is preliminary data.</text>
</comment>
<evidence type="ECO:0000256" key="1">
    <source>
        <dbReference type="SAM" id="MobiDB-lite"/>
    </source>
</evidence>
<accession>A0A9Q1FQW1</accession>
<sequence length="78" mass="8493">MGPSARYPRRDYAQPRLINNAATAERPVSSRETLPFCAPKSVPPSVTPAGGRRTWDREGEQPRAAAFCLATPVPSPCR</sequence>
<dbReference type="AlphaFoldDB" id="A0A9Q1FQW1"/>
<gene>
    <name evidence="2" type="ORF">SKAU_G00128330</name>
</gene>
<dbReference type="Proteomes" id="UP001152622">
    <property type="component" value="Chromosome 4"/>
</dbReference>
<organism evidence="2 3">
    <name type="scientific">Synaphobranchus kaupii</name>
    <name type="common">Kaup's arrowtooth eel</name>
    <dbReference type="NCBI Taxonomy" id="118154"/>
    <lineage>
        <taxon>Eukaryota</taxon>
        <taxon>Metazoa</taxon>
        <taxon>Chordata</taxon>
        <taxon>Craniata</taxon>
        <taxon>Vertebrata</taxon>
        <taxon>Euteleostomi</taxon>
        <taxon>Actinopterygii</taxon>
        <taxon>Neopterygii</taxon>
        <taxon>Teleostei</taxon>
        <taxon>Anguilliformes</taxon>
        <taxon>Synaphobranchidae</taxon>
        <taxon>Synaphobranchus</taxon>
    </lineage>
</organism>
<protein>
    <submittedName>
        <fullName evidence="2">Uncharacterized protein</fullName>
    </submittedName>
</protein>
<name>A0A9Q1FQW1_SYNKA</name>
<evidence type="ECO:0000313" key="3">
    <source>
        <dbReference type="Proteomes" id="UP001152622"/>
    </source>
</evidence>
<reference evidence="2" key="1">
    <citation type="journal article" date="2023" name="Science">
        <title>Genome structures resolve the early diversification of teleost fishes.</title>
        <authorList>
            <person name="Parey E."/>
            <person name="Louis A."/>
            <person name="Montfort J."/>
            <person name="Bouchez O."/>
            <person name="Roques C."/>
            <person name="Iampietro C."/>
            <person name="Lluch J."/>
            <person name="Castinel A."/>
            <person name="Donnadieu C."/>
            <person name="Desvignes T."/>
            <person name="Floi Bucao C."/>
            <person name="Jouanno E."/>
            <person name="Wen M."/>
            <person name="Mejri S."/>
            <person name="Dirks R."/>
            <person name="Jansen H."/>
            <person name="Henkel C."/>
            <person name="Chen W.J."/>
            <person name="Zahm M."/>
            <person name="Cabau C."/>
            <person name="Klopp C."/>
            <person name="Thompson A.W."/>
            <person name="Robinson-Rechavi M."/>
            <person name="Braasch I."/>
            <person name="Lecointre G."/>
            <person name="Bobe J."/>
            <person name="Postlethwait J.H."/>
            <person name="Berthelot C."/>
            <person name="Roest Crollius H."/>
            <person name="Guiguen Y."/>
        </authorList>
    </citation>
    <scope>NUCLEOTIDE SEQUENCE</scope>
    <source>
        <strain evidence="2">WJC10195</strain>
    </source>
</reference>
<dbReference type="EMBL" id="JAINUF010000004">
    <property type="protein sequence ID" value="KAJ8364002.1"/>
    <property type="molecule type" value="Genomic_DNA"/>
</dbReference>
<proteinExistence type="predicted"/>
<feature type="region of interest" description="Disordered" evidence="1">
    <location>
        <begin position="1"/>
        <end position="60"/>
    </location>
</feature>
<keyword evidence="3" id="KW-1185">Reference proteome</keyword>